<protein>
    <recommendedName>
        <fullName evidence="1">DUF6922 domain-containing protein</fullName>
    </recommendedName>
</protein>
<sequence length="76" mass="9092">MIEGIDWDKQKNSVVKRVFERAIFTEKKEFANFYWHVAIKKIRTAEKINNSGSPKLEYSNRFTGIHLFLKLQKVKF</sequence>
<accession>A0A386HR92</accession>
<dbReference type="AlphaFoldDB" id="A0A386HR92"/>
<evidence type="ECO:0000313" key="3">
    <source>
        <dbReference type="Proteomes" id="UP000266118"/>
    </source>
</evidence>
<dbReference type="RefSeq" id="WP_119987880.1">
    <property type="nucleotide sequence ID" value="NZ_CP032489.1"/>
</dbReference>
<evidence type="ECO:0000259" key="1">
    <source>
        <dbReference type="Pfam" id="PF21956"/>
    </source>
</evidence>
<evidence type="ECO:0000313" key="2">
    <source>
        <dbReference type="EMBL" id="AYD47951.1"/>
    </source>
</evidence>
<keyword evidence="3" id="KW-1185">Reference proteome</keyword>
<feature type="domain" description="DUF6922" evidence="1">
    <location>
        <begin position="2"/>
        <end position="42"/>
    </location>
</feature>
<name>A0A386HR92_9BACT</name>
<dbReference type="EMBL" id="CP032489">
    <property type="protein sequence ID" value="AYD47951.1"/>
    <property type="molecule type" value="Genomic_DNA"/>
</dbReference>
<dbReference type="KEGG" id="ark:D6B99_10320"/>
<proteinExistence type="predicted"/>
<gene>
    <name evidence="2" type="ORF">D6B99_10320</name>
</gene>
<dbReference type="InterPro" id="IPR053830">
    <property type="entry name" value="DUF6922"/>
</dbReference>
<dbReference type="Proteomes" id="UP000266118">
    <property type="component" value="Chromosome"/>
</dbReference>
<organism evidence="2 3">
    <name type="scientific">Arachidicoccus soli</name>
    <dbReference type="NCBI Taxonomy" id="2341117"/>
    <lineage>
        <taxon>Bacteria</taxon>
        <taxon>Pseudomonadati</taxon>
        <taxon>Bacteroidota</taxon>
        <taxon>Chitinophagia</taxon>
        <taxon>Chitinophagales</taxon>
        <taxon>Chitinophagaceae</taxon>
        <taxon>Arachidicoccus</taxon>
    </lineage>
</organism>
<dbReference type="OrthoDB" id="1364214at2"/>
<reference evidence="2 3" key="1">
    <citation type="submission" date="2018-09" db="EMBL/GenBank/DDBJ databases">
        <title>Arachidicoccus sp. nov., a bacterium isolated from soil.</title>
        <authorList>
            <person name="Weon H.-Y."/>
            <person name="Kwon S.-W."/>
            <person name="Lee S.A."/>
        </authorList>
    </citation>
    <scope>NUCLEOTIDE SEQUENCE [LARGE SCALE GENOMIC DNA]</scope>
    <source>
        <strain evidence="2 3">KIS59-12</strain>
    </source>
</reference>
<dbReference type="Pfam" id="PF21956">
    <property type="entry name" value="DUF6922"/>
    <property type="match status" value="1"/>
</dbReference>